<dbReference type="AlphaFoldDB" id="A0AAW1BTJ0"/>
<protein>
    <submittedName>
        <fullName evidence="1">PEG10: Retrotransposon-derived protein PEG10</fullName>
    </submittedName>
</protein>
<evidence type="ECO:0000313" key="2">
    <source>
        <dbReference type="Proteomes" id="UP001474421"/>
    </source>
</evidence>
<name>A0AAW1BTJ0_CROAD</name>
<sequence>MGNKESERHPGIVPQTFQQPIAGQLGRGAGIGGVCLLTPSMPPPVSPFFMSCVLHSQLFPLALLDFPLPTVDTALQELHAMHQVVRSQLKTAKVDYKRFTDQHPRDVPTLAVGDNVWFSIRYLLTSQPSKNFDHCYLGLFPVKAVINLIAF</sequence>
<keyword evidence="2" id="KW-1185">Reference proteome</keyword>
<organism evidence="1 2">
    <name type="scientific">Crotalus adamanteus</name>
    <name type="common">Eastern diamondback rattlesnake</name>
    <dbReference type="NCBI Taxonomy" id="8729"/>
    <lineage>
        <taxon>Eukaryota</taxon>
        <taxon>Metazoa</taxon>
        <taxon>Chordata</taxon>
        <taxon>Craniata</taxon>
        <taxon>Vertebrata</taxon>
        <taxon>Euteleostomi</taxon>
        <taxon>Lepidosauria</taxon>
        <taxon>Squamata</taxon>
        <taxon>Bifurcata</taxon>
        <taxon>Unidentata</taxon>
        <taxon>Episquamata</taxon>
        <taxon>Toxicofera</taxon>
        <taxon>Serpentes</taxon>
        <taxon>Colubroidea</taxon>
        <taxon>Viperidae</taxon>
        <taxon>Crotalinae</taxon>
        <taxon>Crotalus</taxon>
    </lineage>
</organism>
<dbReference type="Proteomes" id="UP001474421">
    <property type="component" value="Unassembled WGS sequence"/>
</dbReference>
<proteinExistence type="predicted"/>
<comment type="caution">
    <text evidence="1">The sequence shown here is derived from an EMBL/GenBank/DDBJ whole genome shotgun (WGS) entry which is preliminary data.</text>
</comment>
<accession>A0AAW1BTJ0</accession>
<reference evidence="1 2" key="1">
    <citation type="journal article" date="2024" name="Proc. Natl. Acad. Sci. U.S.A.">
        <title>The genetic regulatory architecture and epigenomic basis for age-related changes in rattlesnake venom.</title>
        <authorList>
            <person name="Hogan M.P."/>
            <person name="Holding M.L."/>
            <person name="Nystrom G.S."/>
            <person name="Colston T.J."/>
            <person name="Bartlett D.A."/>
            <person name="Mason A.J."/>
            <person name="Ellsworth S.A."/>
            <person name="Rautsaw R.M."/>
            <person name="Lawrence K.C."/>
            <person name="Strickland J.L."/>
            <person name="He B."/>
            <person name="Fraser P."/>
            <person name="Margres M.J."/>
            <person name="Gilbert D.M."/>
            <person name="Gibbs H.L."/>
            <person name="Parkinson C.L."/>
            <person name="Rokyta D.R."/>
        </authorList>
    </citation>
    <scope>NUCLEOTIDE SEQUENCE [LARGE SCALE GENOMIC DNA]</scope>
    <source>
        <strain evidence="1">DRR0105</strain>
    </source>
</reference>
<gene>
    <name evidence="1" type="ORF">NXF25_004087</name>
</gene>
<dbReference type="EMBL" id="JAOTOJ010000002">
    <property type="protein sequence ID" value="KAK9405313.1"/>
    <property type="molecule type" value="Genomic_DNA"/>
</dbReference>
<evidence type="ECO:0000313" key="1">
    <source>
        <dbReference type="EMBL" id="KAK9405313.1"/>
    </source>
</evidence>